<keyword evidence="3" id="KW-1185">Reference proteome</keyword>
<dbReference type="GO" id="GO:0032259">
    <property type="term" value="P:methylation"/>
    <property type="evidence" value="ECO:0007669"/>
    <property type="project" value="UniProtKB-KW"/>
</dbReference>
<dbReference type="Proteomes" id="UP000248021">
    <property type="component" value="Unassembled WGS sequence"/>
</dbReference>
<dbReference type="Gene3D" id="3.40.50.150">
    <property type="entry name" value="Vaccinia Virus protein VP39"/>
    <property type="match status" value="1"/>
</dbReference>
<reference evidence="2 3" key="1">
    <citation type="submission" date="2018-05" db="EMBL/GenBank/DDBJ databases">
        <title>Genomic Encyclopedia of Type Strains, Phase IV (KMG-IV): sequencing the most valuable type-strain genomes for metagenomic binning, comparative biology and taxonomic classification.</title>
        <authorList>
            <person name="Goeker M."/>
        </authorList>
    </citation>
    <scope>NUCLEOTIDE SEQUENCE [LARGE SCALE GENOMIC DNA]</scope>
    <source>
        <strain evidence="2 3">DSM 6462</strain>
    </source>
</reference>
<evidence type="ECO:0000313" key="3">
    <source>
        <dbReference type="Proteomes" id="UP000248021"/>
    </source>
</evidence>
<sequence>MSLATTETAVYQNKFRRRRLERFLGLVDEVLKTKRHCRVLDVGGGVSYWKGLEDLWSDRPLHITLVNLTAETVPDSRFVSLAGDACSMPDFDNNAFDIVHSNSVLEHVGSFANKRRMADEIQRLAPRHFVQTPNFWFPIEPHFRTPMIHWLPEPLRVAAVMRRKLGFYPKAETRDQAYEILGDASLLDVRDMQSLFPNSAIEREKFYGFTKSLIAVRG</sequence>
<dbReference type="AlphaFoldDB" id="A0A2V3UIM0"/>
<dbReference type="GO" id="GO:0008757">
    <property type="term" value="F:S-adenosylmethionine-dependent methyltransferase activity"/>
    <property type="evidence" value="ECO:0007669"/>
    <property type="project" value="InterPro"/>
</dbReference>
<dbReference type="SUPFAM" id="SSF53335">
    <property type="entry name" value="S-adenosyl-L-methionine-dependent methyltransferases"/>
    <property type="match status" value="1"/>
</dbReference>
<feature type="domain" description="Methyltransferase type 11" evidence="1">
    <location>
        <begin position="61"/>
        <end position="124"/>
    </location>
</feature>
<accession>A0A2V3UIM0</accession>
<dbReference type="EMBL" id="QJJK01000001">
    <property type="protein sequence ID" value="PXW64883.1"/>
    <property type="molecule type" value="Genomic_DNA"/>
</dbReference>
<name>A0A2V3UIM0_9HYPH</name>
<evidence type="ECO:0000313" key="2">
    <source>
        <dbReference type="EMBL" id="PXW64883.1"/>
    </source>
</evidence>
<proteinExistence type="predicted"/>
<dbReference type="RefSeq" id="WP_110372905.1">
    <property type="nucleotide sequence ID" value="NZ_CAKNFM010000006.1"/>
</dbReference>
<dbReference type="OrthoDB" id="7260171at2"/>
<organism evidence="2 3">
    <name type="scientific">Chelatococcus asaccharovorans</name>
    <dbReference type="NCBI Taxonomy" id="28210"/>
    <lineage>
        <taxon>Bacteria</taxon>
        <taxon>Pseudomonadati</taxon>
        <taxon>Pseudomonadota</taxon>
        <taxon>Alphaproteobacteria</taxon>
        <taxon>Hyphomicrobiales</taxon>
        <taxon>Chelatococcaceae</taxon>
        <taxon>Chelatococcus</taxon>
    </lineage>
</organism>
<dbReference type="Pfam" id="PF08241">
    <property type="entry name" value="Methyltransf_11"/>
    <property type="match status" value="1"/>
</dbReference>
<protein>
    <submittedName>
        <fullName evidence="2">Methyltransferase family protein</fullName>
    </submittedName>
</protein>
<keyword evidence="2" id="KW-0489">Methyltransferase</keyword>
<keyword evidence="2" id="KW-0808">Transferase</keyword>
<evidence type="ECO:0000259" key="1">
    <source>
        <dbReference type="Pfam" id="PF08241"/>
    </source>
</evidence>
<gene>
    <name evidence="2" type="ORF">C7450_101643</name>
</gene>
<comment type="caution">
    <text evidence="2">The sequence shown here is derived from an EMBL/GenBank/DDBJ whole genome shotgun (WGS) entry which is preliminary data.</text>
</comment>
<dbReference type="InterPro" id="IPR013216">
    <property type="entry name" value="Methyltransf_11"/>
</dbReference>
<dbReference type="InterPro" id="IPR029063">
    <property type="entry name" value="SAM-dependent_MTases_sf"/>
</dbReference>